<keyword evidence="1" id="KW-0472">Membrane</keyword>
<feature type="transmembrane region" description="Helical" evidence="1">
    <location>
        <begin position="6"/>
        <end position="26"/>
    </location>
</feature>
<dbReference type="Proteomes" id="UP001595817">
    <property type="component" value="Unassembled WGS sequence"/>
</dbReference>
<dbReference type="RefSeq" id="WP_378153603.1">
    <property type="nucleotide sequence ID" value="NZ_JBHSEC010000007.1"/>
</dbReference>
<name>A0ABV8X4Q1_9LACT</name>
<dbReference type="EMBL" id="JBHSEC010000007">
    <property type="protein sequence ID" value="MFC4410119.1"/>
    <property type="molecule type" value="Genomic_DNA"/>
</dbReference>
<feature type="transmembrane region" description="Helical" evidence="1">
    <location>
        <begin position="59"/>
        <end position="77"/>
    </location>
</feature>
<gene>
    <name evidence="2" type="ORF">ACFOZY_06660</name>
</gene>
<evidence type="ECO:0000313" key="2">
    <source>
        <dbReference type="EMBL" id="MFC4410119.1"/>
    </source>
</evidence>
<sequence>MGFNVVEWSLTSLIWIIVAVLAFHVYKNQKEKTKSWKIVLLLLTGIFSFSFTIPIGGEFIRVAILPLGVMALAFLFRKKKEKWLVYRKYAWLGFWANYLFLFASLLSNPIHHAIYPEHLAHTYIAKFDEPSLMMIHPSGEERIVVQEEFEDALTTMTFQGDFPPLAWYYETENHEQTEPRYVEERFPYIVNGVVPKWGSGIESIVYMEKDGKGIMVSTPDGQYYFRSVQELFVEGEK</sequence>
<evidence type="ECO:0000313" key="3">
    <source>
        <dbReference type="Proteomes" id="UP001595817"/>
    </source>
</evidence>
<reference evidence="3" key="1">
    <citation type="journal article" date="2019" name="Int. J. Syst. Evol. Microbiol.">
        <title>The Global Catalogue of Microorganisms (GCM) 10K type strain sequencing project: providing services to taxonomists for standard genome sequencing and annotation.</title>
        <authorList>
            <consortium name="The Broad Institute Genomics Platform"/>
            <consortium name="The Broad Institute Genome Sequencing Center for Infectious Disease"/>
            <person name="Wu L."/>
            <person name="Ma J."/>
        </authorList>
    </citation>
    <scope>NUCLEOTIDE SEQUENCE [LARGE SCALE GENOMIC DNA]</scope>
    <source>
        <strain evidence="3">CCUG 59778</strain>
    </source>
</reference>
<proteinExistence type="predicted"/>
<keyword evidence="1" id="KW-1133">Transmembrane helix</keyword>
<evidence type="ECO:0000256" key="1">
    <source>
        <dbReference type="SAM" id="Phobius"/>
    </source>
</evidence>
<keyword evidence="1" id="KW-0812">Transmembrane</keyword>
<accession>A0ABV8X4Q1</accession>
<keyword evidence="3" id="KW-1185">Reference proteome</keyword>
<protein>
    <submittedName>
        <fullName evidence="2">Uncharacterized protein</fullName>
    </submittedName>
</protein>
<comment type="caution">
    <text evidence="2">The sequence shown here is derived from an EMBL/GenBank/DDBJ whole genome shotgun (WGS) entry which is preliminary data.</text>
</comment>
<feature type="transmembrane region" description="Helical" evidence="1">
    <location>
        <begin position="38"/>
        <end position="53"/>
    </location>
</feature>
<feature type="transmembrane region" description="Helical" evidence="1">
    <location>
        <begin position="89"/>
        <end position="106"/>
    </location>
</feature>
<organism evidence="2 3">
    <name type="scientific">Chungangia koreensis</name>
    <dbReference type="NCBI Taxonomy" id="752657"/>
    <lineage>
        <taxon>Bacteria</taxon>
        <taxon>Bacillati</taxon>
        <taxon>Bacillota</taxon>
        <taxon>Bacilli</taxon>
        <taxon>Lactobacillales</taxon>
        <taxon>Chungangia</taxon>
    </lineage>
</organism>